<accession>A0ABT1S6J3</accession>
<sequence length="147" mass="16255">MKKIMLIGSVGSGKTTLCQKIQGESIKYKKTQSVEFYSQMIDTPGEFVLHRRFYSALQMIAASSDIIGFVCSVTESGQTFSPYFAQNFTKPCIGIITKIDLAPNEEAIINAEKRLELAGVGKIFRLSAVEDEGVAELIAYLSKEKEE</sequence>
<evidence type="ECO:0000256" key="1">
    <source>
        <dbReference type="PIRNR" id="PIRNR036409"/>
    </source>
</evidence>
<evidence type="ECO:0000313" key="3">
    <source>
        <dbReference type="Proteomes" id="UP001524478"/>
    </source>
</evidence>
<evidence type="ECO:0000313" key="2">
    <source>
        <dbReference type="EMBL" id="MCQ4922079.1"/>
    </source>
</evidence>
<name>A0ABT1S6J3_9FIRM</name>
<dbReference type="PANTHER" id="PTHR40453:SF1">
    <property type="entry name" value="PROTEIN YOEF"/>
    <property type="match status" value="1"/>
</dbReference>
<keyword evidence="3" id="KW-1185">Reference proteome</keyword>
<protein>
    <submittedName>
        <fullName evidence="2">EutP/PduV family microcompartment system protein</fullName>
    </submittedName>
</protein>
<keyword evidence="1" id="KW-0547">Nucleotide-binding</keyword>
<gene>
    <name evidence="2" type="ORF">NE686_03195</name>
</gene>
<dbReference type="SUPFAM" id="SSF52540">
    <property type="entry name" value="P-loop containing nucleoside triphosphate hydrolases"/>
    <property type="match status" value="1"/>
</dbReference>
<proteinExistence type="inferred from homology"/>
<dbReference type="CDD" id="cd00882">
    <property type="entry name" value="Ras_like_GTPase"/>
    <property type="match status" value="1"/>
</dbReference>
<dbReference type="RefSeq" id="WP_256310406.1">
    <property type="nucleotide sequence ID" value="NZ_JANGAC010000002.1"/>
</dbReference>
<dbReference type="Gene3D" id="3.40.50.300">
    <property type="entry name" value="P-loop containing nucleotide triphosphate hydrolases"/>
    <property type="match status" value="1"/>
</dbReference>
<dbReference type="Pfam" id="PF10662">
    <property type="entry name" value="PduV-EutP"/>
    <property type="match status" value="1"/>
</dbReference>
<reference evidence="2 3" key="1">
    <citation type="submission" date="2022-06" db="EMBL/GenBank/DDBJ databases">
        <title>Isolation of gut microbiota from human fecal samples.</title>
        <authorList>
            <person name="Pamer E.G."/>
            <person name="Barat B."/>
            <person name="Waligurski E."/>
            <person name="Medina S."/>
            <person name="Paddock L."/>
            <person name="Mostad J."/>
        </authorList>
    </citation>
    <scope>NUCLEOTIDE SEQUENCE [LARGE SCALE GENOMIC DNA]</scope>
    <source>
        <strain evidence="2 3">DFI.7.95</strain>
    </source>
</reference>
<dbReference type="PANTHER" id="PTHR40453">
    <property type="entry name" value="PROTEIN YOEF"/>
    <property type="match status" value="1"/>
</dbReference>
<dbReference type="PIRSF" id="PIRSF036409">
    <property type="entry name" value="EutP_PduV"/>
    <property type="match status" value="1"/>
</dbReference>
<comment type="caution">
    <text evidence="2">The sequence shown here is derived from an EMBL/GenBank/DDBJ whole genome shotgun (WGS) entry which is preliminary data.</text>
</comment>
<dbReference type="NCBIfam" id="TIGR02528">
    <property type="entry name" value="EutP"/>
    <property type="match status" value="1"/>
</dbReference>
<comment type="similarity">
    <text evidence="1">Belongs to the EutP/PduV family.</text>
</comment>
<dbReference type="Proteomes" id="UP001524478">
    <property type="component" value="Unassembled WGS sequence"/>
</dbReference>
<dbReference type="InterPro" id="IPR012381">
    <property type="entry name" value="EutP_PduV"/>
</dbReference>
<dbReference type="InterPro" id="IPR027417">
    <property type="entry name" value="P-loop_NTPase"/>
</dbReference>
<organism evidence="2 3">
    <name type="scientific">Tissierella carlieri</name>
    <dbReference type="NCBI Taxonomy" id="689904"/>
    <lineage>
        <taxon>Bacteria</taxon>
        <taxon>Bacillati</taxon>
        <taxon>Bacillota</taxon>
        <taxon>Tissierellia</taxon>
        <taxon>Tissierellales</taxon>
        <taxon>Tissierellaceae</taxon>
        <taxon>Tissierella</taxon>
    </lineage>
</organism>
<dbReference type="EMBL" id="JANGAC010000002">
    <property type="protein sequence ID" value="MCQ4922079.1"/>
    <property type="molecule type" value="Genomic_DNA"/>
</dbReference>